<dbReference type="SUPFAM" id="SSF55874">
    <property type="entry name" value="ATPase domain of HSP90 chaperone/DNA topoisomerase II/histidine kinase"/>
    <property type="match status" value="1"/>
</dbReference>
<dbReference type="NCBIfam" id="TIGR00229">
    <property type="entry name" value="sensory_box"/>
    <property type="match status" value="1"/>
</dbReference>
<dbReference type="PRINTS" id="PR00344">
    <property type="entry name" value="BCTRLSENSOR"/>
</dbReference>
<dbReference type="Pfam" id="PF02518">
    <property type="entry name" value="HATPase_c"/>
    <property type="match status" value="1"/>
</dbReference>
<dbReference type="InterPro" id="IPR003661">
    <property type="entry name" value="HisK_dim/P_dom"/>
</dbReference>
<dbReference type="GO" id="GO:0006355">
    <property type="term" value="P:regulation of DNA-templated transcription"/>
    <property type="evidence" value="ECO:0007669"/>
    <property type="project" value="InterPro"/>
</dbReference>
<keyword evidence="6" id="KW-0808">Transferase</keyword>
<evidence type="ECO:0000259" key="12">
    <source>
        <dbReference type="PROSITE" id="PS50109"/>
    </source>
</evidence>
<protein>
    <recommendedName>
        <fullName evidence="3">histidine kinase</fullName>
        <ecNumber evidence="3">2.7.13.3</ecNumber>
    </recommendedName>
</protein>
<comment type="catalytic activity">
    <reaction evidence="1">
        <text>ATP + protein L-histidine = ADP + protein N-phospho-L-histidine.</text>
        <dbReference type="EC" id="2.7.13.3"/>
    </reaction>
</comment>
<dbReference type="SMART" id="SM00387">
    <property type="entry name" value="HATPase_c"/>
    <property type="match status" value="1"/>
</dbReference>
<dbReference type="RefSeq" id="WP_407048004.1">
    <property type="nucleotide sequence ID" value="NZ_CP158568.1"/>
</dbReference>
<dbReference type="InterPro" id="IPR004358">
    <property type="entry name" value="Sig_transdc_His_kin-like_C"/>
</dbReference>
<dbReference type="EC" id="2.7.13.3" evidence="3"/>
<dbReference type="InterPro" id="IPR000014">
    <property type="entry name" value="PAS"/>
</dbReference>
<dbReference type="PANTHER" id="PTHR43711">
    <property type="entry name" value="TWO-COMPONENT HISTIDINE KINASE"/>
    <property type="match status" value="1"/>
</dbReference>
<feature type="domain" description="PAC" evidence="14">
    <location>
        <begin position="72"/>
        <end position="131"/>
    </location>
</feature>
<dbReference type="PROSITE" id="PS50109">
    <property type="entry name" value="HIS_KIN"/>
    <property type="match status" value="1"/>
</dbReference>
<keyword evidence="5" id="KW-0597">Phosphoprotein</keyword>
<evidence type="ECO:0000256" key="10">
    <source>
        <dbReference type="ARBA" id="ARBA00023012"/>
    </source>
</evidence>
<dbReference type="CDD" id="cd00130">
    <property type="entry name" value="PAS"/>
    <property type="match status" value="1"/>
</dbReference>
<dbReference type="GO" id="GO:0000155">
    <property type="term" value="F:phosphorelay sensor kinase activity"/>
    <property type="evidence" value="ECO:0007669"/>
    <property type="project" value="InterPro"/>
</dbReference>
<reference evidence="15" key="1">
    <citation type="submission" date="2024-06" db="EMBL/GenBank/DDBJ databases">
        <title>Methylostella associata gen. nov., sp. nov., a novel Ancalomicrobiaceae-affiliated facultatively methylotrophic bacteria that feed on methanotrophs of the genus Methylococcus.</title>
        <authorList>
            <person name="Saltykova V."/>
            <person name="Danilova O.V."/>
            <person name="Oshkin I.Y."/>
            <person name="Belova S.E."/>
            <person name="Pimenov N.V."/>
            <person name="Dedysh S.N."/>
        </authorList>
    </citation>
    <scope>NUCLEOTIDE SEQUENCE</scope>
    <source>
        <strain evidence="15">S20</strain>
    </source>
</reference>
<dbReference type="EMBL" id="CP158568">
    <property type="protein sequence ID" value="XBY42901.1"/>
    <property type="molecule type" value="Genomic_DNA"/>
</dbReference>
<evidence type="ECO:0000256" key="4">
    <source>
        <dbReference type="ARBA" id="ARBA00022475"/>
    </source>
</evidence>
<evidence type="ECO:0000256" key="7">
    <source>
        <dbReference type="ARBA" id="ARBA00022741"/>
    </source>
</evidence>
<dbReference type="SMART" id="SM00091">
    <property type="entry name" value="PAS"/>
    <property type="match status" value="1"/>
</dbReference>
<dbReference type="Gene3D" id="1.10.287.130">
    <property type="match status" value="1"/>
</dbReference>
<dbReference type="FunFam" id="1.10.287.130:FF:000038">
    <property type="entry name" value="Sensory transduction histidine kinase"/>
    <property type="match status" value="1"/>
</dbReference>
<dbReference type="InterPro" id="IPR000700">
    <property type="entry name" value="PAS-assoc_C"/>
</dbReference>
<evidence type="ECO:0000256" key="8">
    <source>
        <dbReference type="ARBA" id="ARBA00022777"/>
    </source>
</evidence>
<feature type="domain" description="PAS" evidence="13">
    <location>
        <begin position="1"/>
        <end position="69"/>
    </location>
</feature>
<dbReference type="PROSITE" id="PS50112">
    <property type="entry name" value="PAS"/>
    <property type="match status" value="1"/>
</dbReference>
<evidence type="ECO:0000256" key="6">
    <source>
        <dbReference type="ARBA" id="ARBA00022679"/>
    </source>
</evidence>
<evidence type="ECO:0000259" key="14">
    <source>
        <dbReference type="PROSITE" id="PS50113"/>
    </source>
</evidence>
<evidence type="ECO:0000313" key="15">
    <source>
        <dbReference type="EMBL" id="XBY42901.1"/>
    </source>
</evidence>
<evidence type="ECO:0000256" key="9">
    <source>
        <dbReference type="ARBA" id="ARBA00022840"/>
    </source>
</evidence>
<dbReference type="InterPro" id="IPR036097">
    <property type="entry name" value="HisK_dim/P_sf"/>
</dbReference>
<dbReference type="SMART" id="SM00388">
    <property type="entry name" value="HisKA"/>
    <property type="match status" value="1"/>
</dbReference>
<dbReference type="SUPFAM" id="SSF47384">
    <property type="entry name" value="Homodimeric domain of signal transducing histidine kinase"/>
    <property type="match status" value="1"/>
</dbReference>
<dbReference type="Gene3D" id="3.30.565.10">
    <property type="entry name" value="Histidine kinase-like ATPase, C-terminal domain"/>
    <property type="match status" value="1"/>
</dbReference>
<proteinExistence type="predicted"/>
<dbReference type="GO" id="GO:0005886">
    <property type="term" value="C:plasma membrane"/>
    <property type="evidence" value="ECO:0007669"/>
    <property type="project" value="UniProtKB-SubCell"/>
</dbReference>
<dbReference type="Gene3D" id="3.30.450.20">
    <property type="entry name" value="PAS domain"/>
    <property type="match status" value="1"/>
</dbReference>
<keyword evidence="11" id="KW-0472">Membrane</keyword>
<organism evidence="15">
    <name type="scientific">Methyloraptor flagellatus</name>
    <dbReference type="NCBI Taxonomy" id="3162530"/>
    <lineage>
        <taxon>Bacteria</taxon>
        <taxon>Pseudomonadati</taxon>
        <taxon>Pseudomonadota</taxon>
        <taxon>Alphaproteobacteria</taxon>
        <taxon>Hyphomicrobiales</taxon>
        <taxon>Ancalomicrobiaceae</taxon>
        <taxon>Methyloraptor</taxon>
    </lineage>
</organism>
<dbReference type="InterPro" id="IPR050736">
    <property type="entry name" value="Sensor_HK_Regulatory"/>
</dbReference>
<evidence type="ECO:0000256" key="1">
    <source>
        <dbReference type="ARBA" id="ARBA00000085"/>
    </source>
</evidence>
<dbReference type="CDD" id="cd16922">
    <property type="entry name" value="HATPase_EvgS-ArcB-TorS-like"/>
    <property type="match status" value="1"/>
</dbReference>
<dbReference type="Pfam" id="PF00989">
    <property type="entry name" value="PAS"/>
    <property type="match status" value="1"/>
</dbReference>
<dbReference type="SUPFAM" id="SSF55785">
    <property type="entry name" value="PYP-like sensor domain (PAS domain)"/>
    <property type="match status" value="1"/>
</dbReference>
<accession>A0AAU7X7E4</accession>
<evidence type="ECO:0000259" key="13">
    <source>
        <dbReference type="PROSITE" id="PS50112"/>
    </source>
</evidence>
<dbReference type="InterPro" id="IPR035965">
    <property type="entry name" value="PAS-like_dom_sf"/>
</dbReference>
<keyword evidence="4" id="KW-1003">Cell membrane</keyword>
<evidence type="ECO:0000256" key="11">
    <source>
        <dbReference type="ARBA" id="ARBA00023136"/>
    </source>
</evidence>
<evidence type="ECO:0000256" key="3">
    <source>
        <dbReference type="ARBA" id="ARBA00012438"/>
    </source>
</evidence>
<name>A0AAU7X7E4_9HYPH</name>
<dbReference type="PANTHER" id="PTHR43711:SF31">
    <property type="entry name" value="HISTIDINE KINASE"/>
    <property type="match status" value="1"/>
</dbReference>
<dbReference type="InterPro" id="IPR003594">
    <property type="entry name" value="HATPase_dom"/>
</dbReference>
<feature type="domain" description="Histidine kinase" evidence="12">
    <location>
        <begin position="149"/>
        <end position="369"/>
    </location>
</feature>
<sequence length="395" mass="42633">MHFRLVAENIGDIVTSHAANGDVLFATAAVERVLGMPVSAALGEGLFHRIHVADRPAYLTAISDAVVRGVASAVEFRVRVDSAASPHGRHLWLEMRCRPLGERDPICEGAKVVCVTRDVTERKQQEAEILQAREQAELASRAKTRFLASVSHELRTPLNAIIGFSEMLTAETFGPLANERQGEYVRLIHESGTHLLQVVNDILDMSKIESGAFDVVPEPFDAAALVESTRQMMSHQAIERGLKLASQTGAGLPEIVADRRACKQILINLLSNALKFTDRGGSVMLGARREDEMVAFFVRDTGIGIREADIRRLGTPFVQADSGYDRRHEGAGLGLSVVKGLAALHGGSMSIESRVGEGTCVTVRLPIAGAKAAADGTVVRLTPPVEGVEVRQKRA</sequence>
<keyword evidence="9 15" id="KW-0067">ATP-binding</keyword>
<dbReference type="CDD" id="cd00082">
    <property type="entry name" value="HisKA"/>
    <property type="match status" value="1"/>
</dbReference>
<keyword evidence="8" id="KW-0418">Kinase</keyword>
<gene>
    <name evidence="15" type="ORF">ABS361_12335</name>
</gene>
<dbReference type="InterPro" id="IPR013767">
    <property type="entry name" value="PAS_fold"/>
</dbReference>
<dbReference type="PROSITE" id="PS50113">
    <property type="entry name" value="PAC"/>
    <property type="match status" value="1"/>
</dbReference>
<dbReference type="Pfam" id="PF00512">
    <property type="entry name" value="HisKA"/>
    <property type="match status" value="1"/>
</dbReference>
<dbReference type="GO" id="GO:0005524">
    <property type="term" value="F:ATP binding"/>
    <property type="evidence" value="ECO:0007669"/>
    <property type="project" value="UniProtKB-KW"/>
</dbReference>
<dbReference type="FunFam" id="3.30.565.10:FF:000023">
    <property type="entry name" value="PAS domain-containing sensor histidine kinase"/>
    <property type="match status" value="1"/>
</dbReference>
<comment type="subcellular location">
    <subcellularLocation>
        <location evidence="2">Cell membrane</location>
    </subcellularLocation>
</comment>
<dbReference type="InterPro" id="IPR036890">
    <property type="entry name" value="HATPase_C_sf"/>
</dbReference>
<keyword evidence="10" id="KW-0902">Two-component regulatory system</keyword>
<evidence type="ECO:0000256" key="2">
    <source>
        <dbReference type="ARBA" id="ARBA00004236"/>
    </source>
</evidence>
<keyword evidence="7" id="KW-0547">Nucleotide-binding</keyword>
<dbReference type="InterPro" id="IPR005467">
    <property type="entry name" value="His_kinase_dom"/>
</dbReference>
<dbReference type="AlphaFoldDB" id="A0AAU7X7E4"/>
<dbReference type="KEGG" id="mflg:ABS361_12335"/>
<evidence type="ECO:0000256" key="5">
    <source>
        <dbReference type="ARBA" id="ARBA00022553"/>
    </source>
</evidence>